<gene>
    <name evidence="2" type="ORF">Bhyg_12042</name>
</gene>
<evidence type="ECO:0000313" key="2">
    <source>
        <dbReference type="EMBL" id="KAJ6639299.1"/>
    </source>
</evidence>
<organism evidence="2 3">
    <name type="scientific">Pseudolycoriella hygida</name>
    <dbReference type="NCBI Taxonomy" id="35572"/>
    <lineage>
        <taxon>Eukaryota</taxon>
        <taxon>Metazoa</taxon>
        <taxon>Ecdysozoa</taxon>
        <taxon>Arthropoda</taxon>
        <taxon>Hexapoda</taxon>
        <taxon>Insecta</taxon>
        <taxon>Pterygota</taxon>
        <taxon>Neoptera</taxon>
        <taxon>Endopterygota</taxon>
        <taxon>Diptera</taxon>
        <taxon>Nematocera</taxon>
        <taxon>Sciaroidea</taxon>
        <taxon>Sciaridae</taxon>
        <taxon>Pseudolycoriella</taxon>
    </lineage>
</organism>
<keyword evidence="3" id="KW-1185">Reference proteome</keyword>
<dbReference type="Proteomes" id="UP001151699">
    <property type="component" value="Chromosome X"/>
</dbReference>
<evidence type="ECO:0000313" key="3">
    <source>
        <dbReference type="Proteomes" id="UP001151699"/>
    </source>
</evidence>
<dbReference type="AlphaFoldDB" id="A0A9Q0MXG4"/>
<reference evidence="2" key="1">
    <citation type="submission" date="2022-07" db="EMBL/GenBank/DDBJ databases">
        <authorList>
            <person name="Trinca V."/>
            <person name="Uliana J.V.C."/>
            <person name="Torres T.T."/>
            <person name="Ward R.J."/>
            <person name="Monesi N."/>
        </authorList>
    </citation>
    <scope>NUCLEOTIDE SEQUENCE</scope>
    <source>
        <strain evidence="2">HSMRA1968</strain>
        <tissue evidence="2">Whole embryos</tissue>
    </source>
</reference>
<dbReference type="EMBL" id="WJQU01000003">
    <property type="protein sequence ID" value="KAJ6639299.1"/>
    <property type="molecule type" value="Genomic_DNA"/>
</dbReference>
<proteinExistence type="predicted"/>
<feature type="signal peptide" evidence="1">
    <location>
        <begin position="1"/>
        <end position="25"/>
    </location>
</feature>
<feature type="chain" id="PRO_5040240920" evidence="1">
    <location>
        <begin position="26"/>
        <end position="131"/>
    </location>
</feature>
<comment type="caution">
    <text evidence="2">The sequence shown here is derived from an EMBL/GenBank/DDBJ whole genome shotgun (WGS) entry which is preliminary data.</text>
</comment>
<protein>
    <submittedName>
        <fullName evidence="2">Uncharacterized protein</fullName>
    </submittedName>
</protein>
<sequence length="131" mass="14964">MLAKMGPAFVLAMLLLNCCFTQNDGMELADSYKSFLKDQGNNMGGLYGEQKKNETGLAKYQRELRRDLKLAKTIGDAVVPIISMGLKFIPRQMTDYIKKSIDATEKRMNATMQTKFRELIHKSIYSKSRRD</sequence>
<feature type="non-terminal residue" evidence="2">
    <location>
        <position position="1"/>
    </location>
</feature>
<keyword evidence="1" id="KW-0732">Signal</keyword>
<evidence type="ECO:0000256" key="1">
    <source>
        <dbReference type="SAM" id="SignalP"/>
    </source>
</evidence>
<name>A0A9Q0MXG4_9DIPT</name>
<accession>A0A9Q0MXG4</accession>